<dbReference type="Proteomes" id="UP000677228">
    <property type="component" value="Unassembled WGS sequence"/>
</dbReference>
<comment type="caution">
    <text evidence="3">The sequence shown here is derived from an EMBL/GenBank/DDBJ whole genome shotgun (WGS) entry which is preliminary data.</text>
</comment>
<organism evidence="3 4">
    <name type="scientific">Didymodactylos carnosus</name>
    <dbReference type="NCBI Taxonomy" id="1234261"/>
    <lineage>
        <taxon>Eukaryota</taxon>
        <taxon>Metazoa</taxon>
        <taxon>Spiralia</taxon>
        <taxon>Gnathifera</taxon>
        <taxon>Rotifera</taxon>
        <taxon>Eurotatoria</taxon>
        <taxon>Bdelloidea</taxon>
        <taxon>Philodinida</taxon>
        <taxon>Philodinidae</taxon>
        <taxon>Didymodactylos</taxon>
    </lineage>
</organism>
<proteinExistence type="predicted"/>
<evidence type="ECO:0000256" key="1">
    <source>
        <dbReference type="SAM" id="MobiDB-lite"/>
    </source>
</evidence>
<dbReference type="Proteomes" id="UP000682733">
    <property type="component" value="Unassembled WGS sequence"/>
</dbReference>
<dbReference type="EMBL" id="CAJOBA010037668">
    <property type="protein sequence ID" value="CAF4046427.1"/>
    <property type="molecule type" value="Genomic_DNA"/>
</dbReference>
<name>A0A8S2PBH5_9BILA</name>
<evidence type="ECO:0000313" key="2">
    <source>
        <dbReference type="EMBL" id="CAF1238925.1"/>
    </source>
</evidence>
<feature type="region of interest" description="Disordered" evidence="1">
    <location>
        <begin position="89"/>
        <end position="129"/>
    </location>
</feature>
<evidence type="ECO:0000313" key="3">
    <source>
        <dbReference type="EMBL" id="CAF4046427.1"/>
    </source>
</evidence>
<sequence>MSGKTKSKRKLSESTESPQKCRRFVVQFAISNSKQKPKPVNDRQRPRKVAHSNPIALSSIRNRFCIPEKFFTTYYELRLVKKFRAKCSNVKGKVRRQRSPTRAATGGVEDDDDGRSVNHENDDGNGGDF</sequence>
<accession>A0A8S2PBH5</accession>
<protein>
    <submittedName>
        <fullName evidence="3">Uncharacterized protein</fullName>
    </submittedName>
</protein>
<evidence type="ECO:0000313" key="4">
    <source>
        <dbReference type="Proteomes" id="UP000682733"/>
    </source>
</evidence>
<feature type="region of interest" description="Disordered" evidence="1">
    <location>
        <begin position="30"/>
        <end position="53"/>
    </location>
</feature>
<gene>
    <name evidence="2" type="ORF">OVA965_LOCUS25730</name>
    <name evidence="3" type="ORF">TMI583_LOCUS26462</name>
</gene>
<reference evidence="3" key="1">
    <citation type="submission" date="2021-02" db="EMBL/GenBank/DDBJ databases">
        <authorList>
            <person name="Nowell W R."/>
        </authorList>
    </citation>
    <scope>NUCLEOTIDE SEQUENCE</scope>
</reference>
<dbReference type="AlphaFoldDB" id="A0A8S2PBH5"/>
<dbReference type="EMBL" id="CAJNOK010016120">
    <property type="protein sequence ID" value="CAF1238925.1"/>
    <property type="molecule type" value="Genomic_DNA"/>
</dbReference>